<dbReference type="PIRSF" id="PIRSF004749">
    <property type="entry name" value="Pep_def"/>
    <property type="match status" value="1"/>
</dbReference>
<dbReference type="Pfam" id="PF01327">
    <property type="entry name" value="Pep_deformylase"/>
    <property type="match status" value="1"/>
</dbReference>
<keyword evidence="2 5" id="KW-0479">Metal-binding</keyword>
<evidence type="ECO:0000256" key="3">
    <source>
        <dbReference type="ARBA" id="ARBA00022801"/>
    </source>
</evidence>
<keyword evidence="5" id="KW-0408">Iron</keyword>
<sequence length="194" mass="21944">MSELSLVILPAKTLREPSRELIRKEILASEMQQFLFAMVPTMYQNDGIGLAAPQVNRNIRACIIGKSAIDSLKRPEKSSETTTKKKQKKDLILINPVFQKISKKMTVDTEGCLSVPGFYGTVKRYQEIYVTALNEKAEPIEFAATGFFARVIQHEIDHLAGGLFIDRAYDLYQNEHAIKLDPKMVLQNIKEAKN</sequence>
<dbReference type="GO" id="GO:0046872">
    <property type="term" value="F:metal ion binding"/>
    <property type="evidence" value="ECO:0007669"/>
    <property type="project" value="UniProtKB-KW"/>
</dbReference>
<dbReference type="Proteomes" id="UP000177040">
    <property type="component" value="Unassembled WGS sequence"/>
</dbReference>
<dbReference type="PANTHER" id="PTHR10458">
    <property type="entry name" value="PEPTIDE DEFORMYLASE"/>
    <property type="match status" value="1"/>
</dbReference>
<evidence type="ECO:0000313" key="7">
    <source>
        <dbReference type="Proteomes" id="UP000177040"/>
    </source>
</evidence>
<name>A0A1F6N3T1_9BACT</name>
<comment type="catalytic activity">
    <reaction evidence="5">
        <text>N-terminal N-formyl-L-methionyl-[peptide] + H2O = N-terminal L-methionyl-[peptide] + formate</text>
        <dbReference type="Rhea" id="RHEA:24420"/>
        <dbReference type="Rhea" id="RHEA-COMP:10639"/>
        <dbReference type="Rhea" id="RHEA-COMP:10640"/>
        <dbReference type="ChEBI" id="CHEBI:15377"/>
        <dbReference type="ChEBI" id="CHEBI:15740"/>
        <dbReference type="ChEBI" id="CHEBI:49298"/>
        <dbReference type="ChEBI" id="CHEBI:64731"/>
        <dbReference type="EC" id="3.5.1.88"/>
    </reaction>
</comment>
<dbReference type="NCBIfam" id="NF001159">
    <property type="entry name" value="PRK00150.1-3"/>
    <property type="match status" value="1"/>
</dbReference>
<dbReference type="InterPro" id="IPR036821">
    <property type="entry name" value="Peptide_deformylase_sf"/>
</dbReference>
<comment type="cofactor">
    <cofactor evidence="5">
        <name>Fe(2+)</name>
        <dbReference type="ChEBI" id="CHEBI:29033"/>
    </cofactor>
    <text evidence="5">Binds 1 Fe(2+) ion.</text>
</comment>
<accession>A0A1F6N3T1</accession>
<protein>
    <recommendedName>
        <fullName evidence="5">Peptide deformylase</fullName>
        <shortName evidence="5">PDF</shortName>
        <ecNumber evidence="5">3.5.1.88</ecNumber>
    </recommendedName>
    <alternativeName>
        <fullName evidence="5">Polypeptide deformylase</fullName>
    </alternativeName>
</protein>
<evidence type="ECO:0000256" key="2">
    <source>
        <dbReference type="ARBA" id="ARBA00022723"/>
    </source>
</evidence>
<feature type="binding site" evidence="5">
    <location>
        <position position="112"/>
    </location>
    <ligand>
        <name>Fe cation</name>
        <dbReference type="ChEBI" id="CHEBI:24875"/>
    </ligand>
</feature>
<dbReference type="InterPro" id="IPR023635">
    <property type="entry name" value="Peptide_deformylase"/>
</dbReference>
<comment type="similarity">
    <text evidence="1 5">Belongs to the polypeptide deformylase family.</text>
</comment>
<dbReference type="Gene3D" id="3.90.45.10">
    <property type="entry name" value="Peptide deformylase"/>
    <property type="match status" value="1"/>
</dbReference>
<dbReference type="FunFam" id="3.90.45.10:FF:000003">
    <property type="entry name" value="Peptide deformylase"/>
    <property type="match status" value="1"/>
</dbReference>
<feature type="active site" evidence="5">
    <location>
        <position position="155"/>
    </location>
</feature>
<dbReference type="GO" id="GO:0042586">
    <property type="term" value="F:peptide deformylase activity"/>
    <property type="evidence" value="ECO:0007669"/>
    <property type="project" value="UniProtKB-UniRule"/>
</dbReference>
<evidence type="ECO:0000256" key="5">
    <source>
        <dbReference type="HAMAP-Rule" id="MF_00163"/>
    </source>
</evidence>
<organism evidence="6 7">
    <name type="scientific">Candidatus Magasanikbacteria bacterium RIFCSPLOWO2_01_FULL_40_15</name>
    <dbReference type="NCBI Taxonomy" id="1798686"/>
    <lineage>
        <taxon>Bacteria</taxon>
        <taxon>Candidatus Magasanikiibacteriota</taxon>
    </lineage>
</organism>
<evidence type="ECO:0000256" key="4">
    <source>
        <dbReference type="ARBA" id="ARBA00022917"/>
    </source>
</evidence>
<dbReference type="SUPFAM" id="SSF56420">
    <property type="entry name" value="Peptide deformylase"/>
    <property type="match status" value="1"/>
</dbReference>
<keyword evidence="3 5" id="KW-0378">Hydrolase</keyword>
<comment type="function">
    <text evidence="5">Removes the formyl group from the N-terminal Met of newly synthesized proteins. Requires at least a dipeptide for an efficient rate of reaction. N-terminal L-methionine is a prerequisite for activity but the enzyme has broad specificity at other positions.</text>
</comment>
<gene>
    <name evidence="5" type="primary">def</name>
    <name evidence="6" type="ORF">A2983_02870</name>
</gene>
<dbReference type="EC" id="3.5.1.88" evidence="5"/>
<keyword evidence="4 5" id="KW-0648">Protein biosynthesis</keyword>
<dbReference type="AlphaFoldDB" id="A0A1F6N3T1"/>
<dbReference type="PRINTS" id="PR01576">
    <property type="entry name" value="PDEFORMYLASE"/>
</dbReference>
<dbReference type="EMBL" id="MFQH01000006">
    <property type="protein sequence ID" value="OGH78579.1"/>
    <property type="molecule type" value="Genomic_DNA"/>
</dbReference>
<dbReference type="CDD" id="cd00487">
    <property type="entry name" value="Pep_deformylase"/>
    <property type="match status" value="1"/>
</dbReference>
<dbReference type="GO" id="GO:0006412">
    <property type="term" value="P:translation"/>
    <property type="evidence" value="ECO:0007669"/>
    <property type="project" value="UniProtKB-UniRule"/>
</dbReference>
<dbReference type="PANTHER" id="PTHR10458:SF22">
    <property type="entry name" value="PEPTIDE DEFORMYLASE"/>
    <property type="match status" value="1"/>
</dbReference>
<evidence type="ECO:0000313" key="6">
    <source>
        <dbReference type="EMBL" id="OGH78579.1"/>
    </source>
</evidence>
<evidence type="ECO:0000256" key="1">
    <source>
        <dbReference type="ARBA" id="ARBA00010759"/>
    </source>
</evidence>
<dbReference type="HAMAP" id="MF_00163">
    <property type="entry name" value="Pep_deformylase"/>
    <property type="match status" value="1"/>
</dbReference>
<feature type="binding site" evidence="5">
    <location>
        <position position="158"/>
    </location>
    <ligand>
        <name>Fe cation</name>
        <dbReference type="ChEBI" id="CHEBI:24875"/>
    </ligand>
</feature>
<reference evidence="6 7" key="1">
    <citation type="journal article" date="2016" name="Nat. Commun.">
        <title>Thousands of microbial genomes shed light on interconnected biogeochemical processes in an aquifer system.</title>
        <authorList>
            <person name="Anantharaman K."/>
            <person name="Brown C.T."/>
            <person name="Hug L.A."/>
            <person name="Sharon I."/>
            <person name="Castelle C.J."/>
            <person name="Probst A.J."/>
            <person name="Thomas B.C."/>
            <person name="Singh A."/>
            <person name="Wilkins M.J."/>
            <person name="Karaoz U."/>
            <person name="Brodie E.L."/>
            <person name="Williams K.H."/>
            <person name="Hubbard S.S."/>
            <person name="Banfield J.F."/>
        </authorList>
    </citation>
    <scope>NUCLEOTIDE SEQUENCE [LARGE SCALE GENOMIC DNA]</scope>
</reference>
<proteinExistence type="inferred from homology"/>
<comment type="caution">
    <text evidence="6">The sequence shown here is derived from an EMBL/GenBank/DDBJ whole genome shotgun (WGS) entry which is preliminary data.</text>
</comment>
<feature type="binding site" evidence="5">
    <location>
        <position position="154"/>
    </location>
    <ligand>
        <name>Fe cation</name>
        <dbReference type="ChEBI" id="CHEBI:24875"/>
    </ligand>
</feature>
<dbReference type="NCBIfam" id="TIGR00079">
    <property type="entry name" value="pept_deformyl"/>
    <property type="match status" value="1"/>
</dbReference>